<name>A0A0N5ACZ8_9BILA</name>
<accession>A0A0N5ACZ8</accession>
<keyword evidence="1" id="KW-0175">Coiled coil</keyword>
<evidence type="ECO:0000313" key="3">
    <source>
        <dbReference type="Proteomes" id="UP000046393"/>
    </source>
</evidence>
<sequence length="141" mass="15975">MSGGIRQNIAPIVKRPQDYLREIPKLPTTEDEATTSKNYDDNLREARTHLNQLKHALTTLKGEELKKEQAAYDAMADDTKVLTNIVERASEGIGYLEADIAEAERAASRKHNRKSNSCERELNITNSRPIRNENERTLDPS</sequence>
<feature type="compositionally biased region" description="Basic and acidic residues" evidence="2">
    <location>
        <begin position="130"/>
        <end position="141"/>
    </location>
</feature>
<evidence type="ECO:0000256" key="1">
    <source>
        <dbReference type="SAM" id="Coils"/>
    </source>
</evidence>
<feature type="coiled-coil region" evidence="1">
    <location>
        <begin position="36"/>
        <end position="63"/>
    </location>
</feature>
<proteinExistence type="predicted"/>
<feature type="region of interest" description="Disordered" evidence="2">
    <location>
        <begin position="105"/>
        <end position="141"/>
    </location>
</feature>
<keyword evidence="3" id="KW-1185">Reference proteome</keyword>
<dbReference type="WBParaSite" id="SMUV_0000202801-mRNA-1">
    <property type="protein sequence ID" value="SMUV_0000202801-mRNA-1"/>
    <property type="gene ID" value="SMUV_0000202801"/>
</dbReference>
<dbReference type="AlphaFoldDB" id="A0A0N5ACZ8"/>
<organism evidence="3 4">
    <name type="scientific">Syphacia muris</name>
    <dbReference type="NCBI Taxonomy" id="451379"/>
    <lineage>
        <taxon>Eukaryota</taxon>
        <taxon>Metazoa</taxon>
        <taxon>Ecdysozoa</taxon>
        <taxon>Nematoda</taxon>
        <taxon>Chromadorea</taxon>
        <taxon>Rhabditida</taxon>
        <taxon>Spirurina</taxon>
        <taxon>Oxyuridomorpha</taxon>
        <taxon>Oxyuroidea</taxon>
        <taxon>Oxyuridae</taxon>
        <taxon>Syphacia</taxon>
    </lineage>
</organism>
<evidence type="ECO:0000313" key="4">
    <source>
        <dbReference type="WBParaSite" id="SMUV_0000202801-mRNA-1"/>
    </source>
</evidence>
<protein>
    <submittedName>
        <fullName evidence="4">Tubulin-specific chaperone A</fullName>
    </submittedName>
</protein>
<reference evidence="4" key="1">
    <citation type="submission" date="2017-02" db="UniProtKB">
        <authorList>
            <consortium name="WormBaseParasite"/>
        </authorList>
    </citation>
    <scope>IDENTIFICATION</scope>
</reference>
<dbReference type="Proteomes" id="UP000046393">
    <property type="component" value="Unplaced"/>
</dbReference>
<evidence type="ECO:0000256" key="2">
    <source>
        <dbReference type="SAM" id="MobiDB-lite"/>
    </source>
</evidence>